<reference evidence="4 5" key="1">
    <citation type="submission" date="2018-12" db="EMBL/GenBank/DDBJ databases">
        <title>Complete genome sequence of Flaviflexus sp. H23T48.</title>
        <authorList>
            <person name="Bae J.-W."/>
            <person name="Lee J.-Y."/>
        </authorList>
    </citation>
    <scope>NUCLEOTIDE SEQUENCE [LARGE SCALE GENOMIC DNA]</scope>
    <source>
        <strain evidence="4 5">H23T48</strain>
    </source>
</reference>
<dbReference type="OrthoDB" id="9808602at2"/>
<dbReference type="AlphaFoldDB" id="A0A3Q9G5S4"/>
<keyword evidence="5" id="KW-1185">Reference proteome</keyword>
<evidence type="ECO:0000256" key="1">
    <source>
        <dbReference type="ARBA" id="ARBA00022679"/>
    </source>
</evidence>
<dbReference type="InterPro" id="IPR001296">
    <property type="entry name" value="Glyco_trans_1"/>
</dbReference>
<evidence type="ECO:0000256" key="2">
    <source>
        <dbReference type="SAM" id="MobiDB-lite"/>
    </source>
</evidence>
<feature type="domain" description="Glycosyl transferase family 1" evidence="3">
    <location>
        <begin position="3"/>
        <end position="77"/>
    </location>
</feature>
<sequence>MPVSFVGEKPKTELRACYSSADMIILPSVRAASGDQDGLPVVLLESLASGLPTIASDLPGIDTVVSHRKTGLLVTPATKRRSPAPSMSLQPIRNCAAPFPKRARTALPTAPSLPSESVMRRCSKRSRVCDENRNCWGQRLHRKCPHRSRTEGGPQRRTLHARKPDLGR</sequence>
<dbReference type="KEGG" id="flh:EJ997_00250"/>
<dbReference type="Proteomes" id="UP000280344">
    <property type="component" value="Chromosome"/>
</dbReference>
<dbReference type="PANTHER" id="PTHR45947:SF3">
    <property type="entry name" value="SULFOQUINOVOSYL TRANSFERASE SQD2"/>
    <property type="match status" value="1"/>
</dbReference>
<dbReference type="PANTHER" id="PTHR45947">
    <property type="entry name" value="SULFOQUINOVOSYL TRANSFERASE SQD2"/>
    <property type="match status" value="1"/>
</dbReference>
<dbReference type="Gene3D" id="3.40.50.2000">
    <property type="entry name" value="Glycogen Phosphorylase B"/>
    <property type="match status" value="1"/>
</dbReference>
<evidence type="ECO:0000313" key="5">
    <source>
        <dbReference type="Proteomes" id="UP000280344"/>
    </source>
</evidence>
<name>A0A3Q9G5S4_9ACTO</name>
<accession>A0A3Q9G5S4</accession>
<evidence type="ECO:0000259" key="3">
    <source>
        <dbReference type="Pfam" id="PF00534"/>
    </source>
</evidence>
<keyword evidence="1 4" id="KW-0808">Transferase</keyword>
<evidence type="ECO:0000313" key="4">
    <source>
        <dbReference type="EMBL" id="AZQ75987.1"/>
    </source>
</evidence>
<proteinExistence type="predicted"/>
<gene>
    <name evidence="4" type="ORF">EJ997_00250</name>
</gene>
<protein>
    <submittedName>
        <fullName evidence="4">Glycosyltransferase</fullName>
    </submittedName>
</protein>
<dbReference type="Pfam" id="PF00534">
    <property type="entry name" value="Glycos_transf_1"/>
    <property type="match status" value="1"/>
</dbReference>
<dbReference type="GO" id="GO:0016757">
    <property type="term" value="F:glycosyltransferase activity"/>
    <property type="evidence" value="ECO:0007669"/>
    <property type="project" value="InterPro"/>
</dbReference>
<feature type="region of interest" description="Disordered" evidence="2">
    <location>
        <begin position="140"/>
        <end position="168"/>
    </location>
</feature>
<organism evidence="4 5">
    <name type="scientific">Flaviflexus ciconiae</name>
    <dbReference type="NCBI Taxonomy" id="2496867"/>
    <lineage>
        <taxon>Bacteria</taxon>
        <taxon>Bacillati</taxon>
        <taxon>Actinomycetota</taxon>
        <taxon>Actinomycetes</taxon>
        <taxon>Actinomycetales</taxon>
        <taxon>Actinomycetaceae</taxon>
        <taxon>Flaviflexus</taxon>
    </lineage>
</organism>
<dbReference type="InterPro" id="IPR050194">
    <property type="entry name" value="Glycosyltransferase_grp1"/>
</dbReference>
<dbReference type="SUPFAM" id="SSF53756">
    <property type="entry name" value="UDP-Glycosyltransferase/glycogen phosphorylase"/>
    <property type="match status" value="1"/>
</dbReference>
<dbReference type="EMBL" id="CP034593">
    <property type="protein sequence ID" value="AZQ75987.1"/>
    <property type="molecule type" value="Genomic_DNA"/>
</dbReference>